<name>A0A1I8P489_STOCA</name>
<comment type="similarity">
    <text evidence="1">Belongs to the FAM136 family.</text>
</comment>
<accession>A0A1I8P489</accession>
<keyword evidence="3" id="KW-1185">Reference proteome</keyword>
<proteinExistence type="inferred from homology"/>
<dbReference type="OrthoDB" id="9975421at2759"/>
<reference evidence="2" key="1">
    <citation type="submission" date="2020-05" db="UniProtKB">
        <authorList>
            <consortium name="EnsemblMetazoa"/>
        </authorList>
    </citation>
    <scope>IDENTIFICATION</scope>
    <source>
        <strain evidence="2">USDA</strain>
    </source>
</reference>
<dbReference type="Proteomes" id="UP000095300">
    <property type="component" value="Unassembled WGS sequence"/>
</dbReference>
<gene>
    <name evidence="2" type="primary">106088067</name>
</gene>
<dbReference type="KEGG" id="scac:106088067"/>
<dbReference type="InterPro" id="IPR008560">
    <property type="entry name" value="DUF842_euk"/>
</dbReference>
<evidence type="ECO:0008006" key="4">
    <source>
        <dbReference type="Google" id="ProtNLM"/>
    </source>
</evidence>
<organism evidence="2 3">
    <name type="scientific">Stomoxys calcitrans</name>
    <name type="common">Stable fly</name>
    <name type="synonym">Conops calcitrans</name>
    <dbReference type="NCBI Taxonomy" id="35570"/>
    <lineage>
        <taxon>Eukaryota</taxon>
        <taxon>Metazoa</taxon>
        <taxon>Ecdysozoa</taxon>
        <taxon>Arthropoda</taxon>
        <taxon>Hexapoda</taxon>
        <taxon>Insecta</taxon>
        <taxon>Pterygota</taxon>
        <taxon>Neoptera</taxon>
        <taxon>Endopterygota</taxon>
        <taxon>Diptera</taxon>
        <taxon>Brachycera</taxon>
        <taxon>Muscomorpha</taxon>
        <taxon>Muscoidea</taxon>
        <taxon>Muscidae</taxon>
        <taxon>Stomoxys</taxon>
    </lineage>
</organism>
<evidence type="ECO:0000313" key="3">
    <source>
        <dbReference type="Proteomes" id="UP000095300"/>
    </source>
</evidence>
<dbReference type="PANTHER" id="PTHR21096:SF0">
    <property type="entry name" value="PROTEIN FAM136A"/>
    <property type="match status" value="1"/>
</dbReference>
<dbReference type="Pfam" id="PF05811">
    <property type="entry name" value="DUF842"/>
    <property type="match status" value="1"/>
</dbReference>
<evidence type="ECO:0000256" key="1">
    <source>
        <dbReference type="ARBA" id="ARBA00009952"/>
    </source>
</evidence>
<dbReference type="VEuPathDB" id="VectorBase:SCAU004668"/>
<dbReference type="PANTHER" id="PTHR21096">
    <property type="entry name" value="PROTEIN FAM136A"/>
    <property type="match status" value="1"/>
</dbReference>
<dbReference type="AlphaFoldDB" id="A0A1I8P489"/>
<protein>
    <recommendedName>
        <fullName evidence="4">Protein FAM136A</fullName>
    </recommendedName>
</protein>
<sequence length="148" mass="17129">MNGDHHRRLDKAIIDLIHEVYRTHLRKMQSNMHVCAAHCCDDYNRQPSMDHVQHCIEECSEPLLKAQDYMQHELGMFQGRLRNCLENCNNDIHCQIPSSTQVSDISEFGKRFEHCVGQCVDKHIDLIPKMMRAMKTVLANGPNVTDNV</sequence>
<dbReference type="GO" id="GO:0005737">
    <property type="term" value="C:cytoplasm"/>
    <property type="evidence" value="ECO:0007669"/>
    <property type="project" value="TreeGrafter"/>
</dbReference>
<dbReference type="EnsemblMetazoa" id="SCAU004668-RA">
    <property type="protein sequence ID" value="SCAU004668-PA"/>
    <property type="gene ID" value="SCAU004668"/>
</dbReference>
<evidence type="ECO:0000313" key="2">
    <source>
        <dbReference type="EnsemblMetazoa" id="SCAU004668-PA"/>
    </source>
</evidence>